<name>A0ACB8TES2_9AGAM</name>
<comment type="caution">
    <text evidence="1">The sequence shown here is derived from an EMBL/GenBank/DDBJ whole genome shotgun (WGS) entry which is preliminary data.</text>
</comment>
<evidence type="ECO:0000313" key="1">
    <source>
        <dbReference type="EMBL" id="KAI0066928.1"/>
    </source>
</evidence>
<proteinExistence type="predicted"/>
<reference evidence="1" key="2">
    <citation type="journal article" date="2022" name="New Phytol.">
        <title>Evolutionary transition to the ectomycorrhizal habit in the genomes of a hyperdiverse lineage of mushroom-forming fungi.</title>
        <authorList>
            <person name="Looney B."/>
            <person name="Miyauchi S."/>
            <person name="Morin E."/>
            <person name="Drula E."/>
            <person name="Courty P.E."/>
            <person name="Kohler A."/>
            <person name="Kuo A."/>
            <person name="LaButti K."/>
            <person name="Pangilinan J."/>
            <person name="Lipzen A."/>
            <person name="Riley R."/>
            <person name="Andreopoulos W."/>
            <person name="He G."/>
            <person name="Johnson J."/>
            <person name="Nolan M."/>
            <person name="Tritt A."/>
            <person name="Barry K.W."/>
            <person name="Grigoriev I.V."/>
            <person name="Nagy L.G."/>
            <person name="Hibbett D."/>
            <person name="Henrissat B."/>
            <person name="Matheny P.B."/>
            <person name="Labbe J."/>
            <person name="Martin F.M."/>
        </authorList>
    </citation>
    <scope>NUCLEOTIDE SEQUENCE</scope>
    <source>
        <strain evidence="1">HHB10654</strain>
    </source>
</reference>
<keyword evidence="2" id="KW-1185">Reference proteome</keyword>
<accession>A0ACB8TES2</accession>
<dbReference type="EMBL" id="MU277191">
    <property type="protein sequence ID" value="KAI0066928.1"/>
    <property type="molecule type" value="Genomic_DNA"/>
</dbReference>
<sequence length="145" mass="16334">MTGTSGDGATNTFVIPSTISTRNVAHTHLFQLDIHSHISLSPHSHPVCISLVWIGVLLTIRYLPTFLHMTESASVLLSPSSTRPLMTRLTFTPVACFLFEFISALCFEWYCRVTTRKRRSRHRISDAMECFVMSMNPLLDFNSGV</sequence>
<dbReference type="Proteomes" id="UP000814140">
    <property type="component" value="Unassembled WGS sequence"/>
</dbReference>
<gene>
    <name evidence="1" type="ORF">BV25DRAFT_1260082</name>
</gene>
<organism evidence="1 2">
    <name type="scientific">Artomyces pyxidatus</name>
    <dbReference type="NCBI Taxonomy" id="48021"/>
    <lineage>
        <taxon>Eukaryota</taxon>
        <taxon>Fungi</taxon>
        <taxon>Dikarya</taxon>
        <taxon>Basidiomycota</taxon>
        <taxon>Agaricomycotina</taxon>
        <taxon>Agaricomycetes</taxon>
        <taxon>Russulales</taxon>
        <taxon>Auriscalpiaceae</taxon>
        <taxon>Artomyces</taxon>
    </lineage>
</organism>
<evidence type="ECO:0000313" key="2">
    <source>
        <dbReference type="Proteomes" id="UP000814140"/>
    </source>
</evidence>
<protein>
    <submittedName>
        <fullName evidence="1">Uncharacterized protein</fullName>
    </submittedName>
</protein>
<reference evidence="1" key="1">
    <citation type="submission" date="2021-03" db="EMBL/GenBank/DDBJ databases">
        <authorList>
            <consortium name="DOE Joint Genome Institute"/>
            <person name="Ahrendt S."/>
            <person name="Looney B.P."/>
            <person name="Miyauchi S."/>
            <person name="Morin E."/>
            <person name="Drula E."/>
            <person name="Courty P.E."/>
            <person name="Chicoki N."/>
            <person name="Fauchery L."/>
            <person name="Kohler A."/>
            <person name="Kuo A."/>
            <person name="Labutti K."/>
            <person name="Pangilinan J."/>
            <person name="Lipzen A."/>
            <person name="Riley R."/>
            <person name="Andreopoulos W."/>
            <person name="He G."/>
            <person name="Johnson J."/>
            <person name="Barry K.W."/>
            <person name="Grigoriev I.V."/>
            <person name="Nagy L."/>
            <person name="Hibbett D."/>
            <person name="Henrissat B."/>
            <person name="Matheny P.B."/>
            <person name="Labbe J."/>
            <person name="Martin F."/>
        </authorList>
    </citation>
    <scope>NUCLEOTIDE SEQUENCE</scope>
    <source>
        <strain evidence="1">HHB10654</strain>
    </source>
</reference>